<dbReference type="InterPro" id="IPR013783">
    <property type="entry name" value="Ig-like_fold"/>
</dbReference>
<gene>
    <name evidence="4" type="ORF">GCM10011492_38470</name>
</gene>
<dbReference type="InterPro" id="IPR006047">
    <property type="entry name" value="GH13_cat_dom"/>
</dbReference>
<reference evidence="4" key="2">
    <citation type="submission" date="2020-09" db="EMBL/GenBank/DDBJ databases">
        <authorList>
            <person name="Sun Q."/>
            <person name="Zhou Y."/>
        </authorList>
    </citation>
    <scope>NUCLEOTIDE SEQUENCE</scope>
    <source>
        <strain evidence="4">CGMCC 1.15085</strain>
    </source>
</reference>
<dbReference type="AlphaFoldDB" id="A0A916TG27"/>
<dbReference type="PANTHER" id="PTHR10357:SF210">
    <property type="entry name" value="MALTODEXTRIN GLUCOSIDASE"/>
    <property type="match status" value="1"/>
</dbReference>
<reference evidence="4" key="1">
    <citation type="journal article" date="2014" name="Int. J. Syst. Evol. Microbiol.">
        <title>Complete genome sequence of Corynebacterium casei LMG S-19264T (=DSM 44701T), isolated from a smear-ripened cheese.</title>
        <authorList>
            <consortium name="US DOE Joint Genome Institute (JGI-PGF)"/>
            <person name="Walter F."/>
            <person name="Albersmeier A."/>
            <person name="Kalinowski J."/>
            <person name="Ruckert C."/>
        </authorList>
    </citation>
    <scope>NUCLEOTIDE SEQUENCE</scope>
    <source>
        <strain evidence="4">CGMCC 1.15085</strain>
    </source>
</reference>
<dbReference type="Gene3D" id="3.20.20.80">
    <property type="entry name" value="Glycosidases"/>
    <property type="match status" value="1"/>
</dbReference>
<protein>
    <submittedName>
        <fullName evidence="4">Alpha-glycosidase</fullName>
    </submittedName>
</protein>
<evidence type="ECO:0000256" key="1">
    <source>
        <dbReference type="ARBA" id="ARBA00022801"/>
    </source>
</evidence>
<organism evidence="4 5">
    <name type="scientific">Flexivirga endophytica</name>
    <dbReference type="NCBI Taxonomy" id="1849103"/>
    <lineage>
        <taxon>Bacteria</taxon>
        <taxon>Bacillati</taxon>
        <taxon>Actinomycetota</taxon>
        <taxon>Actinomycetes</taxon>
        <taxon>Micrococcales</taxon>
        <taxon>Dermacoccaceae</taxon>
        <taxon>Flexivirga</taxon>
    </lineage>
</organism>
<dbReference type="CDD" id="cd02857">
    <property type="entry name" value="E_set_CDase_PDE_N"/>
    <property type="match status" value="1"/>
</dbReference>
<keyword evidence="5" id="KW-1185">Reference proteome</keyword>
<name>A0A916TG27_9MICO</name>
<proteinExistence type="predicted"/>
<comment type="caution">
    <text evidence="4">The sequence shown here is derived from an EMBL/GenBank/DDBJ whole genome shotgun (WGS) entry which is preliminary data.</text>
</comment>
<dbReference type="Gene3D" id="2.60.40.10">
    <property type="entry name" value="Immunoglobulins"/>
    <property type="match status" value="1"/>
</dbReference>
<dbReference type="Pfam" id="PF00128">
    <property type="entry name" value="Alpha-amylase"/>
    <property type="match status" value="1"/>
</dbReference>
<dbReference type="PANTHER" id="PTHR10357">
    <property type="entry name" value="ALPHA-AMYLASE FAMILY MEMBER"/>
    <property type="match status" value="1"/>
</dbReference>
<evidence type="ECO:0000313" key="4">
    <source>
        <dbReference type="EMBL" id="GGB43754.1"/>
    </source>
</evidence>
<dbReference type="EMBL" id="BMHI01000006">
    <property type="protein sequence ID" value="GGB43754.1"/>
    <property type="molecule type" value="Genomic_DNA"/>
</dbReference>
<dbReference type="InterPro" id="IPR004185">
    <property type="entry name" value="Glyco_hydro_13_lg-like_dom"/>
</dbReference>
<feature type="domain" description="Glycosyl hydrolase family 13 catalytic" evidence="3">
    <location>
        <begin position="134"/>
        <end position="528"/>
    </location>
</feature>
<dbReference type="Proteomes" id="UP000636793">
    <property type="component" value="Unassembled WGS sequence"/>
</dbReference>
<keyword evidence="2" id="KW-0326">Glycosidase</keyword>
<evidence type="ECO:0000256" key="2">
    <source>
        <dbReference type="ARBA" id="ARBA00023295"/>
    </source>
</evidence>
<dbReference type="SUPFAM" id="SSF81296">
    <property type="entry name" value="E set domains"/>
    <property type="match status" value="1"/>
</dbReference>
<dbReference type="GO" id="GO:0005975">
    <property type="term" value="P:carbohydrate metabolic process"/>
    <property type="evidence" value="ECO:0007669"/>
    <property type="project" value="InterPro"/>
</dbReference>
<accession>A0A916TG27</accession>
<dbReference type="SUPFAM" id="SSF51445">
    <property type="entry name" value="(Trans)glycosidases"/>
    <property type="match status" value="1"/>
</dbReference>
<dbReference type="InterPro" id="IPR014756">
    <property type="entry name" value="Ig_E-set"/>
</dbReference>
<evidence type="ECO:0000313" key="5">
    <source>
        <dbReference type="Proteomes" id="UP000636793"/>
    </source>
</evidence>
<dbReference type="RefSeq" id="WP_229749876.1">
    <property type="nucleotide sequence ID" value="NZ_BMHI01000006.1"/>
</dbReference>
<keyword evidence="1" id="KW-0378">Hydrolase</keyword>
<dbReference type="InterPro" id="IPR017853">
    <property type="entry name" value="GH"/>
</dbReference>
<evidence type="ECO:0000259" key="3">
    <source>
        <dbReference type="SMART" id="SM00642"/>
    </source>
</evidence>
<dbReference type="GO" id="GO:0004553">
    <property type="term" value="F:hydrolase activity, hydrolyzing O-glycosyl compounds"/>
    <property type="evidence" value="ECO:0007669"/>
    <property type="project" value="InterPro"/>
</dbReference>
<dbReference type="CDD" id="cd11338">
    <property type="entry name" value="AmyAc_CMD"/>
    <property type="match status" value="1"/>
</dbReference>
<dbReference type="SMART" id="SM00642">
    <property type="entry name" value="Aamy"/>
    <property type="match status" value="1"/>
</dbReference>
<sequence length="622" mass="68940">MSDIDLLARPHHDGSPLYVENQAPQLGETVTVRVRVPHAANVTELHVRQLWDAEPTFAAATVERHTDIEAWWTADVTCHNPVTPYRFLLQGADGEYLWLNGNGLHRRDVPDHSDFRLVTYPAPPAWAVDSIVYQVFPDRFARSKAAPPIAEAAPDWATPAAWEDPVDTRSPYVVGTQLFGGDLDGIREHLDHLERLGVTVLYLTPFFPARSNHRYDAATFDAVDPLLGGDAALDRLVAEAHRRGLRVLGDLTTNHTGDQHDWFRAARSDAAAPERDFYFFHDDGDYDSWLGVHTLPKLNHSSELLRERLFDRPDAPVRRWLSGANPLDGWRVDVANMTGRHNAEDVNHAVAGHMRRTLDDLDDPDGDKLLVGEHVHDHSADAQGSGWHGVMNYSGFTRPLWTWLRDKEFAPNFLGSPLAVPRLDGGSVAETIDEFGSLDPWRSRIHSFTLAGSHDTTRIRTLVGEDPAMVEVAAALLLTMPGIPMITYGDEIGMEGTSGEDGRRPMPWDENYWDARIFATYQALVDARRELDPLRTGGLRWVSVTGDSLTFVRESRSGAVLVHCARAAHEALTVPTAHLAGINEGHSVVSSAARITPVGASATLHADGPGYALWSWERQVPT</sequence>